<evidence type="ECO:0000313" key="7">
    <source>
        <dbReference type="Proteomes" id="UP001149165"/>
    </source>
</evidence>
<organism evidence="6 7">
    <name type="scientific">Penicillium angulare</name>
    <dbReference type="NCBI Taxonomy" id="116970"/>
    <lineage>
        <taxon>Eukaryota</taxon>
        <taxon>Fungi</taxon>
        <taxon>Dikarya</taxon>
        <taxon>Ascomycota</taxon>
        <taxon>Pezizomycotina</taxon>
        <taxon>Eurotiomycetes</taxon>
        <taxon>Eurotiomycetidae</taxon>
        <taxon>Eurotiales</taxon>
        <taxon>Aspergillaceae</taxon>
        <taxon>Penicillium</taxon>
    </lineage>
</organism>
<dbReference type="PANTHER" id="PTHR31465">
    <property type="entry name" value="PROTEIN RTA1-RELATED"/>
    <property type="match status" value="1"/>
</dbReference>
<keyword evidence="7" id="KW-1185">Reference proteome</keyword>
<dbReference type="EMBL" id="JAPQKH010000003">
    <property type="protein sequence ID" value="KAJ5107713.1"/>
    <property type="molecule type" value="Genomic_DNA"/>
</dbReference>
<evidence type="ECO:0000313" key="6">
    <source>
        <dbReference type="EMBL" id="KAJ5107713.1"/>
    </source>
</evidence>
<dbReference type="GO" id="GO:0000324">
    <property type="term" value="C:fungal-type vacuole"/>
    <property type="evidence" value="ECO:0007669"/>
    <property type="project" value="TreeGrafter"/>
</dbReference>
<gene>
    <name evidence="6" type="ORF">N7456_004388</name>
</gene>
<keyword evidence="3 5" id="KW-1133">Transmembrane helix</keyword>
<keyword evidence="4 5" id="KW-0472">Membrane</keyword>
<reference evidence="6" key="2">
    <citation type="journal article" date="2023" name="IMA Fungus">
        <title>Comparative genomic study of the Penicillium genus elucidates a diverse pangenome and 15 lateral gene transfer events.</title>
        <authorList>
            <person name="Petersen C."/>
            <person name="Sorensen T."/>
            <person name="Nielsen M.R."/>
            <person name="Sondergaard T.E."/>
            <person name="Sorensen J.L."/>
            <person name="Fitzpatrick D.A."/>
            <person name="Frisvad J.C."/>
            <person name="Nielsen K.L."/>
        </authorList>
    </citation>
    <scope>NUCLEOTIDE SEQUENCE</scope>
    <source>
        <strain evidence="6">IBT 30069</strain>
    </source>
</reference>
<dbReference type="AlphaFoldDB" id="A0A9W9KJH9"/>
<dbReference type="PANTHER" id="PTHR31465:SF11">
    <property type="entry name" value="DOMAIN PROTEIN, PUTATIVE (AFU_ORTHOLOGUE AFUA_3G10770)-RELATED"/>
    <property type="match status" value="1"/>
</dbReference>
<protein>
    <submittedName>
        <fullName evidence="6">RTA1-domain-containing protein</fullName>
    </submittedName>
</protein>
<feature type="transmembrane region" description="Helical" evidence="5">
    <location>
        <begin position="29"/>
        <end position="50"/>
    </location>
</feature>
<sequence>MRISSCLDGLAVPGLLNFLGRSAPFSTKLYLWIFCIFNVISLAVQAVGGGTASSESDTVGGNTAPGTNTMVAGIVFQLLSITILFSVVSISYGARPDSDISARLPQAH</sequence>
<evidence type="ECO:0000256" key="3">
    <source>
        <dbReference type="ARBA" id="ARBA00022989"/>
    </source>
</evidence>
<comment type="caution">
    <text evidence="6">The sequence shown here is derived from an EMBL/GenBank/DDBJ whole genome shotgun (WGS) entry which is preliminary data.</text>
</comment>
<proteinExistence type="predicted"/>
<evidence type="ECO:0000256" key="1">
    <source>
        <dbReference type="ARBA" id="ARBA00004141"/>
    </source>
</evidence>
<evidence type="ECO:0000256" key="2">
    <source>
        <dbReference type="ARBA" id="ARBA00022692"/>
    </source>
</evidence>
<dbReference type="InterPro" id="IPR007568">
    <property type="entry name" value="RTA1"/>
</dbReference>
<name>A0A9W9KJH9_9EURO</name>
<feature type="transmembrane region" description="Helical" evidence="5">
    <location>
        <begin position="70"/>
        <end position="94"/>
    </location>
</feature>
<accession>A0A9W9KJH9</accession>
<evidence type="ECO:0000256" key="5">
    <source>
        <dbReference type="SAM" id="Phobius"/>
    </source>
</evidence>
<comment type="subcellular location">
    <subcellularLocation>
        <location evidence="1">Membrane</location>
        <topology evidence="1">Multi-pass membrane protein</topology>
    </subcellularLocation>
</comment>
<dbReference type="Pfam" id="PF04479">
    <property type="entry name" value="RTA1"/>
    <property type="match status" value="1"/>
</dbReference>
<dbReference type="GO" id="GO:0005886">
    <property type="term" value="C:plasma membrane"/>
    <property type="evidence" value="ECO:0007669"/>
    <property type="project" value="TreeGrafter"/>
</dbReference>
<dbReference type="OrthoDB" id="1844152at2759"/>
<keyword evidence="2 5" id="KW-0812">Transmembrane</keyword>
<evidence type="ECO:0000256" key="4">
    <source>
        <dbReference type="ARBA" id="ARBA00023136"/>
    </source>
</evidence>
<dbReference type="Proteomes" id="UP001149165">
    <property type="component" value="Unassembled WGS sequence"/>
</dbReference>
<reference evidence="6" key="1">
    <citation type="submission" date="2022-11" db="EMBL/GenBank/DDBJ databases">
        <authorList>
            <person name="Petersen C."/>
        </authorList>
    </citation>
    <scope>NUCLEOTIDE SEQUENCE</scope>
    <source>
        <strain evidence="6">IBT 30069</strain>
    </source>
</reference>